<evidence type="ECO:0000313" key="2">
    <source>
        <dbReference type="Proteomes" id="UP000367750"/>
    </source>
</evidence>
<dbReference type="Proteomes" id="UP000367750">
    <property type="component" value="Unassembled WGS sequence"/>
</dbReference>
<name>A0A5J5G5D9_9BACL</name>
<reference evidence="1 2" key="1">
    <citation type="submission" date="2019-09" db="EMBL/GenBank/DDBJ databases">
        <title>Bacillus ochoae sp. nov., Paenibacillus whitsoniae sp. nov., Paenibacillus spiritus sp. nov. Isolated from the Mars Exploration Rover during spacecraft assembly.</title>
        <authorList>
            <person name="Seuylemezian A."/>
            <person name="Vaishampayan P."/>
        </authorList>
    </citation>
    <scope>NUCLEOTIDE SEQUENCE [LARGE SCALE GENOMIC DNA]</scope>
    <source>
        <strain evidence="1 2">MER_111</strain>
    </source>
</reference>
<sequence>MHTVLLLLSLVFPFFQTPDSAMGTEPPREVRNIAAPVYSLLTAGSADPYLSSFDSLAGAALFSSREELLQAKGDPVSITPDPIAGGEAYRYADATVGVEGGLVVYVHVEPQQAREYGLVINGRTIDPLASDLRSILGRVDYAAEDGDVYMRGTAALKIYRNPSSGAWEGIDLFDEFSS</sequence>
<evidence type="ECO:0000313" key="1">
    <source>
        <dbReference type="EMBL" id="KAA9002103.1"/>
    </source>
</evidence>
<organism evidence="1 2">
    <name type="scientific">Paenibacillus spiritus</name>
    <dbReference type="NCBI Taxonomy" id="2496557"/>
    <lineage>
        <taxon>Bacteria</taxon>
        <taxon>Bacillati</taxon>
        <taxon>Bacillota</taxon>
        <taxon>Bacilli</taxon>
        <taxon>Bacillales</taxon>
        <taxon>Paenibacillaceae</taxon>
        <taxon>Paenibacillus</taxon>
    </lineage>
</organism>
<dbReference type="RefSeq" id="WP_150458808.1">
    <property type="nucleotide sequence ID" value="NZ_VYKK01000018.1"/>
</dbReference>
<proteinExistence type="predicted"/>
<dbReference type="EMBL" id="VYKK01000018">
    <property type="protein sequence ID" value="KAA9002103.1"/>
    <property type="molecule type" value="Genomic_DNA"/>
</dbReference>
<accession>A0A5J5G5D9</accession>
<comment type="caution">
    <text evidence="1">The sequence shown here is derived from an EMBL/GenBank/DDBJ whole genome shotgun (WGS) entry which is preliminary data.</text>
</comment>
<keyword evidence="2" id="KW-1185">Reference proteome</keyword>
<dbReference type="OrthoDB" id="2654428at2"/>
<gene>
    <name evidence="1" type="ORF">F4V43_13670</name>
</gene>
<protein>
    <submittedName>
        <fullName evidence="1">Uncharacterized protein</fullName>
    </submittedName>
</protein>
<dbReference type="AlphaFoldDB" id="A0A5J5G5D9"/>